<gene>
    <name evidence="1" type="ORF">BLTE_28220</name>
</gene>
<dbReference type="InterPro" id="IPR029058">
    <property type="entry name" value="AB_hydrolase_fold"/>
</dbReference>
<name>A0A348G3K4_9HYPH</name>
<dbReference type="OrthoDB" id="9798884at2"/>
<accession>A0A348G3K4</accession>
<dbReference type="EMBL" id="AP018907">
    <property type="protein sequence ID" value="BBF94137.1"/>
    <property type="molecule type" value="Genomic_DNA"/>
</dbReference>
<dbReference type="Gene3D" id="3.40.50.1820">
    <property type="entry name" value="alpha/beta hydrolase"/>
    <property type="match status" value="1"/>
</dbReference>
<keyword evidence="2" id="KW-1185">Reference proteome</keyword>
<evidence type="ECO:0000313" key="2">
    <source>
        <dbReference type="Proteomes" id="UP000266934"/>
    </source>
</evidence>
<proteinExistence type="predicted"/>
<protein>
    <submittedName>
        <fullName evidence="1">Alpha/beta hydrolase</fullName>
    </submittedName>
</protein>
<sequence length="289" mass="30095">MKIALLLLIVLLIPVGLVGSLYLTQDGLIYPRIVNDVPPPSAAAARFEAVHLSTPDGAELTGVAFPPEGPERPGVAAAPRTVLVLAFGGNAHDVVGFATFLKNTVFPQPGVAVAGVSYRGYANALGTASTGAPSERALKADALLVHDAMVERFRPDAVVAIGYSLGSAVATYLASQRPLAGLVLVAPPASIRRLAQEQYPLVPVSLLLKSPWATEDILPALTLPVTALYAPADELVPAAHIEVLRQANPRMTVVALEDASHGTILDHPRLPQVLRDSLAAALAAPVPAR</sequence>
<dbReference type="Proteomes" id="UP000266934">
    <property type="component" value="Chromosome"/>
</dbReference>
<reference evidence="1 2" key="1">
    <citation type="submission" date="2018-08" db="EMBL/GenBank/DDBJ databases">
        <title>Complete genome sequencing of Blastochloris tepida GI.</title>
        <authorList>
            <person name="Tsukatani Y."/>
            <person name="Mori H."/>
        </authorList>
    </citation>
    <scope>NUCLEOTIDE SEQUENCE [LARGE SCALE GENOMIC DNA]</scope>
    <source>
        <strain evidence="1 2">GI</strain>
    </source>
</reference>
<keyword evidence="1" id="KW-0378">Hydrolase</keyword>
<dbReference type="KEGG" id="blag:BLTE_28220"/>
<dbReference type="RefSeq" id="WP_126401277.1">
    <property type="nucleotide sequence ID" value="NZ_AP018907.1"/>
</dbReference>
<dbReference type="SUPFAM" id="SSF53474">
    <property type="entry name" value="alpha/beta-Hydrolases"/>
    <property type="match status" value="1"/>
</dbReference>
<dbReference type="PANTHER" id="PTHR12277">
    <property type="entry name" value="ALPHA/BETA HYDROLASE DOMAIN-CONTAINING PROTEIN"/>
    <property type="match status" value="1"/>
</dbReference>
<dbReference type="GO" id="GO:0016787">
    <property type="term" value="F:hydrolase activity"/>
    <property type="evidence" value="ECO:0007669"/>
    <property type="project" value="UniProtKB-KW"/>
</dbReference>
<evidence type="ECO:0000313" key="1">
    <source>
        <dbReference type="EMBL" id="BBF94137.1"/>
    </source>
</evidence>
<organism evidence="1 2">
    <name type="scientific">Blastochloris tepida</name>
    <dbReference type="NCBI Taxonomy" id="2233851"/>
    <lineage>
        <taxon>Bacteria</taxon>
        <taxon>Pseudomonadati</taxon>
        <taxon>Pseudomonadota</taxon>
        <taxon>Alphaproteobacteria</taxon>
        <taxon>Hyphomicrobiales</taxon>
        <taxon>Blastochloridaceae</taxon>
        <taxon>Blastochloris</taxon>
    </lineage>
</organism>
<dbReference type="AlphaFoldDB" id="A0A348G3K4"/>